<dbReference type="EMBL" id="JARESE010000004">
    <property type="protein sequence ID" value="MDE8650508.1"/>
    <property type="molecule type" value="Genomic_DNA"/>
</dbReference>
<keyword evidence="1" id="KW-0472">Membrane</keyword>
<protein>
    <recommendedName>
        <fullName evidence="4">Prepilin type IV endopeptidase peptidase domain-containing protein</fullName>
    </recommendedName>
</protein>
<dbReference type="RefSeq" id="WP_275226602.1">
    <property type="nucleotide sequence ID" value="NZ_JARESE010000004.1"/>
</dbReference>
<evidence type="ECO:0000313" key="2">
    <source>
        <dbReference type="EMBL" id="MDE8650508.1"/>
    </source>
</evidence>
<evidence type="ECO:0000256" key="1">
    <source>
        <dbReference type="SAM" id="Phobius"/>
    </source>
</evidence>
<dbReference type="Proteomes" id="UP001216253">
    <property type="component" value="Unassembled WGS sequence"/>
</dbReference>
<reference evidence="2 3" key="1">
    <citation type="submission" date="2023-03" db="EMBL/GenBank/DDBJ databases">
        <title>NovoSphingobium album sp. nov. isolated from polycyclic aromatic hydrocarbons- and heavy-metal polluted soil.</title>
        <authorList>
            <person name="Liu Z."/>
            <person name="Wang K."/>
        </authorList>
    </citation>
    <scope>NUCLEOTIDE SEQUENCE [LARGE SCALE GENOMIC DNA]</scope>
    <source>
        <strain evidence="2 3">H3SJ31-1</strain>
    </source>
</reference>
<gene>
    <name evidence="2" type="ORF">PYV00_02095</name>
</gene>
<keyword evidence="1" id="KW-0812">Transmembrane</keyword>
<feature type="transmembrane region" description="Helical" evidence="1">
    <location>
        <begin position="63"/>
        <end position="85"/>
    </location>
</feature>
<sequence>MPGFDYIALAVLILLLLPVVVLPWEGQRVPDLLYAAIAAAGLVAAWFPGGAAGLLLAGLAGLVSLLAVAGAVTFLRIFLGLQILAGSHIKLLAAGSIWLGLKGALIMLFLAFVVLFVAAALRSRRPMARRPDFTAIAAFAIVCVSLLQTLPLSSTPIAPRDAPPADGHPR</sequence>
<evidence type="ECO:0008006" key="4">
    <source>
        <dbReference type="Google" id="ProtNLM"/>
    </source>
</evidence>
<keyword evidence="3" id="KW-1185">Reference proteome</keyword>
<comment type="caution">
    <text evidence="2">The sequence shown here is derived from an EMBL/GenBank/DDBJ whole genome shotgun (WGS) entry which is preliminary data.</text>
</comment>
<organism evidence="2 3">
    <name type="scientific">Novosphingobium album</name>
    <name type="common">ex Liu et al. 2023</name>
    <dbReference type="NCBI Taxonomy" id="3031130"/>
    <lineage>
        <taxon>Bacteria</taxon>
        <taxon>Pseudomonadati</taxon>
        <taxon>Pseudomonadota</taxon>
        <taxon>Alphaproteobacteria</taxon>
        <taxon>Sphingomonadales</taxon>
        <taxon>Sphingomonadaceae</taxon>
        <taxon>Novosphingobium</taxon>
    </lineage>
</organism>
<proteinExistence type="predicted"/>
<feature type="transmembrane region" description="Helical" evidence="1">
    <location>
        <begin position="97"/>
        <end position="121"/>
    </location>
</feature>
<feature type="transmembrane region" description="Helical" evidence="1">
    <location>
        <begin position="33"/>
        <end position="56"/>
    </location>
</feature>
<name>A0ABT5WKD2_9SPHN</name>
<accession>A0ABT5WKD2</accession>
<evidence type="ECO:0000313" key="3">
    <source>
        <dbReference type="Proteomes" id="UP001216253"/>
    </source>
</evidence>
<feature type="transmembrane region" description="Helical" evidence="1">
    <location>
        <begin position="133"/>
        <end position="150"/>
    </location>
</feature>
<keyword evidence="1" id="KW-1133">Transmembrane helix</keyword>